<dbReference type="CDD" id="cd00110">
    <property type="entry name" value="LamG"/>
    <property type="match status" value="1"/>
</dbReference>
<dbReference type="PANTHER" id="PTHR15036:SF56">
    <property type="entry name" value="KON-TIKI, ISOFORM B"/>
    <property type="match status" value="1"/>
</dbReference>
<evidence type="ECO:0000256" key="2">
    <source>
        <dbReference type="SAM" id="MobiDB-lite"/>
    </source>
</evidence>
<dbReference type="SMART" id="SM00282">
    <property type="entry name" value="LamG"/>
    <property type="match status" value="1"/>
</dbReference>
<organism evidence="4 5">
    <name type="scientific">Vespula pensylvanica</name>
    <name type="common">Western yellow jacket</name>
    <name type="synonym">Wasp</name>
    <dbReference type="NCBI Taxonomy" id="30213"/>
    <lineage>
        <taxon>Eukaryota</taxon>
        <taxon>Metazoa</taxon>
        <taxon>Ecdysozoa</taxon>
        <taxon>Arthropoda</taxon>
        <taxon>Hexapoda</taxon>
        <taxon>Insecta</taxon>
        <taxon>Pterygota</taxon>
        <taxon>Neoptera</taxon>
        <taxon>Endopterygota</taxon>
        <taxon>Hymenoptera</taxon>
        <taxon>Apocrita</taxon>
        <taxon>Aculeata</taxon>
        <taxon>Vespoidea</taxon>
        <taxon>Vespidae</taxon>
        <taxon>Vespinae</taxon>
        <taxon>Vespula</taxon>
    </lineage>
</organism>
<dbReference type="Gene3D" id="2.60.120.200">
    <property type="match status" value="1"/>
</dbReference>
<evidence type="ECO:0000313" key="5">
    <source>
        <dbReference type="Proteomes" id="UP000600918"/>
    </source>
</evidence>
<dbReference type="SUPFAM" id="SSF49899">
    <property type="entry name" value="Concanavalin A-like lectins/glucanases"/>
    <property type="match status" value="1"/>
</dbReference>
<dbReference type="InterPro" id="IPR013320">
    <property type="entry name" value="ConA-like_dom_sf"/>
</dbReference>
<comment type="caution">
    <text evidence="4">The sequence shown here is derived from an EMBL/GenBank/DDBJ whole genome shotgun (WGS) entry which is preliminary data.</text>
</comment>
<feature type="domain" description="Laminin G" evidence="3">
    <location>
        <begin position="1"/>
        <end position="172"/>
    </location>
</feature>
<dbReference type="EMBL" id="JACSDY010000011">
    <property type="protein sequence ID" value="KAF7415812.1"/>
    <property type="molecule type" value="Genomic_DNA"/>
</dbReference>
<feature type="compositionally biased region" description="Pro residues" evidence="2">
    <location>
        <begin position="259"/>
        <end position="268"/>
    </location>
</feature>
<dbReference type="InterPro" id="IPR001791">
    <property type="entry name" value="Laminin_G"/>
</dbReference>
<protein>
    <recommendedName>
        <fullName evidence="3">Laminin G domain-containing protein</fullName>
    </recommendedName>
</protein>
<dbReference type="InterPro" id="IPR050372">
    <property type="entry name" value="Neurexin-related_CASP"/>
</dbReference>
<evidence type="ECO:0000259" key="3">
    <source>
        <dbReference type="PROSITE" id="PS50025"/>
    </source>
</evidence>
<reference evidence="4" key="1">
    <citation type="journal article" date="2020" name="G3 (Bethesda)">
        <title>High-Quality Assemblies for Three Invasive Social Wasps from the &lt;i&gt;Vespula&lt;/i&gt; Genus.</title>
        <authorList>
            <person name="Harrop T.W.R."/>
            <person name="Guhlin J."/>
            <person name="McLaughlin G.M."/>
            <person name="Permina E."/>
            <person name="Stockwell P."/>
            <person name="Gilligan J."/>
            <person name="Le Lec M.F."/>
            <person name="Gruber M.A.M."/>
            <person name="Quinn O."/>
            <person name="Lovegrove M."/>
            <person name="Duncan E.J."/>
            <person name="Remnant E.J."/>
            <person name="Van Eeckhoven J."/>
            <person name="Graham B."/>
            <person name="Knapp R.A."/>
            <person name="Langford K.W."/>
            <person name="Kronenberg Z."/>
            <person name="Press M.O."/>
            <person name="Eacker S.M."/>
            <person name="Wilson-Rankin E.E."/>
            <person name="Purcell J."/>
            <person name="Lester P.J."/>
            <person name="Dearden P.K."/>
        </authorList>
    </citation>
    <scope>NUCLEOTIDE SEQUENCE</scope>
    <source>
        <strain evidence="4">Volc-1</strain>
    </source>
</reference>
<proteinExistence type="predicted"/>
<sequence length="283" mass="31074">MLLLFLDSNSNSGDSNGSSSNSNSSSDDSSSSSSSSSNTSSSGFLVTTLLPSFTKVHINLGAGESEMASARGLTLNDLSWHEVNLTRREANITLQIDVIHTTRSLLPGRFFELNIHYGVFIGGRGDFNELFLGHTDYLRGCMADIIYNGARVIEYARSRRGQSDATAVTWGCSPEFDATWNTEVSFVEDGAFTAIPRAIPRSGSSHGNRPPNSTIGIYLFGPFARSSFRMYNLVAENKEIKIKKRKRKKWSRAIQRQPPSSPPLPLTSPPTLSIEAPQQQQHH</sequence>
<gene>
    <name evidence="4" type="ORF">H0235_012404</name>
</gene>
<evidence type="ECO:0000313" key="4">
    <source>
        <dbReference type="EMBL" id="KAF7415812.1"/>
    </source>
</evidence>
<evidence type="ECO:0000256" key="1">
    <source>
        <dbReference type="PROSITE-ProRule" id="PRU00122"/>
    </source>
</evidence>
<dbReference type="Pfam" id="PF02210">
    <property type="entry name" value="Laminin_G_2"/>
    <property type="match status" value="1"/>
</dbReference>
<feature type="region of interest" description="Disordered" evidence="2">
    <location>
        <begin position="8"/>
        <end position="41"/>
    </location>
</feature>
<comment type="caution">
    <text evidence="1">Lacks conserved residue(s) required for the propagation of feature annotation.</text>
</comment>
<keyword evidence="5" id="KW-1185">Reference proteome</keyword>
<accession>A0A834U4A9</accession>
<name>A0A834U4A9_VESPE</name>
<dbReference type="PROSITE" id="PS50025">
    <property type="entry name" value="LAM_G_DOMAIN"/>
    <property type="match status" value="1"/>
</dbReference>
<dbReference type="PANTHER" id="PTHR15036">
    <property type="entry name" value="PIKACHURIN-LIKE PROTEIN"/>
    <property type="match status" value="1"/>
</dbReference>
<feature type="region of interest" description="Disordered" evidence="2">
    <location>
        <begin position="243"/>
        <end position="283"/>
    </location>
</feature>
<dbReference type="Proteomes" id="UP000600918">
    <property type="component" value="Unassembled WGS sequence"/>
</dbReference>
<dbReference type="AlphaFoldDB" id="A0A834U4A9"/>